<dbReference type="EMBL" id="CP040899">
    <property type="protein sequence ID" value="QDB80031.1"/>
    <property type="molecule type" value="Genomic_DNA"/>
</dbReference>
<keyword evidence="7" id="KW-1185">Reference proteome</keyword>
<dbReference type="Pfam" id="PF00766">
    <property type="entry name" value="ETF_alpha"/>
    <property type="match status" value="1"/>
</dbReference>
<comment type="subunit">
    <text evidence="3">Heterodimer of an alpha and a beta subunit.</text>
</comment>
<dbReference type="InterPro" id="IPR029035">
    <property type="entry name" value="DHS-like_NAD/FAD-binding_dom"/>
</dbReference>
<dbReference type="SMART" id="SM00893">
    <property type="entry name" value="ETF"/>
    <property type="match status" value="1"/>
</dbReference>
<dbReference type="SUPFAM" id="SSF52402">
    <property type="entry name" value="Adenine nucleotide alpha hydrolases-like"/>
    <property type="match status" value="1"/>
</dbReference>
<gene>
    <name evidence="6" type="ORF">FE251_12050</name>
</gene>
<accession>A0ABX5VQC8</accession>
<evidence type="ECO:0000313" key="7">
    <source>
        <dbReference type="Proteomes" id="UP000313948"/>
    </source>
</evidence>
<dbReference type="Pfam" id="PF01012">
    <property type="entry name" value="ETF"/>
    <property type="match status" value="1"/>
</dbReference>
<evidence type="ECO:0000256" key="1">
    <source>
        <dbReference type="ARBA" id="ARBA00001974"/>
    </source>
</evidence>
<dbReference type="SUPFAM" id="SSF52467">
    <property type="entry name" value="DHS-like NAD/FAD-binding domain"/>
    <property type="match status" value="1"/>
</dbReference>
<organism evidence="6 7">
    <name type="scientific">Georgenia wutianyii</name>
    <dbReference type="NCBI Taxonomy" id="2585135"/>
    <lineage>
        <taxon>Bacteria</taxon>
        <taxon>Bacillati</taxon>
        <taxon>Actinomycetota</taxon>
        <taxon>Actinomycetes</taxon>
        <taxon>Micrococcales</taxon>
        <taxon>Bogoriellaceae</taxon>
        <taxon>Georgenia</taxon>
    </lineage>
</organism>
<evidence type="ECO:0000313" key="6">
    <source>
        <dbReference type="EMBL" id="QDB80031.1"/>
    </source>
</evidence>
<dbReference type="InterPro" id="IPR014731">
    <property type="entry name" value="ETF_asu_C"/>
</dbReference>
<evidence type="ECO:0000259" key="5">
    <source>
        <dbReference type="SMART" id="SM00893"/>
    </source>
</evidence>
<dbReference type="Proteomes" id="UP000313948">
    <property type="component" value="Chromosome"/>
</dbReference>
<comment type="similarity">
    <text evidence="2">Belongs to the ETF alpha-subunit/FixB family.</text>
</comment>
<protein>
    <submittedName>
        <fullName evidence="6">Electron transfer flavoprotein subunit alpha/FixB family protein</fullName>
    </submittedName>
</protein>
<dbReference type="InterPro" id="IPR001308">
    <property type="entry name" value="ETF_a/FixB"/>
</dbReference>
<dbReference type="Gene3D" id="3.40.50.620">
    <property type="entry name" value="HUPs"/>
    <property type="match status" value="1"/>
</dbReference>
<comment type="cofactor">
    <cofactor evidence="1">
        <name>FAD</name>
        <dbReference type="ChEBI" id="CHEBI:57692"/>
    </cofactor>
</comment>
<comment type="function">
    <text evidence="4">The electron transfer flavoprotein serves as a specific electron acceptor for other dehydrogenases. It transfers the electrons to the main respiratory chain via ETF-ubiquinone oxidoreductase (ETF dehydrogenase).</text>
</comment>
<evidence type="ECO:0000256" key="3">
    <source>
        <dbReference type="ARBA" id="ARBA00011355"/>
    </source>
</evidence>
<feature type="domain" description="Electron transfer flavoprotein alpha/beta-subunit N-terminal" evidence="5">
    <location>
        <begin position="6"/>
        <end position="188"/>
    </location>
</feature>
<dbReference type="InterPro" id="IPR014730">
    <property type="entry name" value="ETF_a/b_N"/>
</dbReference>
<evidence type="ECO:0000256" key="4">
    <source>
        <dbReference type="ARBA" id="ARBA00025649"/>
    </source>
</evidence>
<dbReference type="Gene3D" id="3.40.50.1220">
    <property type="entry name" value="TPP-binding domain"/>
    <property type="match status" value="1"/>
</dbReference>
<dbReference type="PANTHER" id="PTHR43153:SF1">
    <property type="entry name" value="ELECTRON TRANSFER FLAVOPROTEIN SUBUNIT ALPHA, MITOCHONDRIAL"/>
    <property type="match status" value="1"/>
</dbReference>
<proteinExistence type="inferred from homology"/>
<dbReference type="PANTHER" id="PTHR43153">
    <property type="entry name" value="ELECTRON TRANSFER FLAVOPROTEIN ALPHA"/>
    <property type="match status" value="1"/>
</dbReference>
<evidence type="ECO:0000256" key="2">
    <source>
        <dbReference type="ARBA" id="ARBA00005817"/>
    </source>
</evidence>
<name>A0ABX5VQC8_9MICO</name>
<dbReference type="InterPro" id="IPR014729">
    <property type="entry name" value="Rossmann-like_a/b/a_fold"/>
</dbReference>
<sequence length="329" mass="33179">MTQAPVLVVVDHQDGMPTPPSAEVLTAARGIADGGPVAAVWLGAEAPGEAALRELGRFGVAAVHVPDLGGLAPQLAPVATEAVAAVVAATGPRAVLLVSTYAGKELAAGLAVALGSGAIVDADGVQVRPDGTLAAAKTAFASTWDTVCAVTRGVPVIALRPTAVTAEPAAQPLEPQVLPVPVTFSERARAVTVVERTVHPRTGEVPLTEAQAVVVGGRGTDGDFTAVEELAALLGGAVGATRDVTDEGWREHSAQVGQTGATIAPRLYIGVGVSGAVHHTVGMRAAQTIVAVNTDPEAPIFELADFGVVGDAAEVLPQAIEVLRRHREG</sequence>
<reference evidence="6 7" key="1">
    <citation type="submission" date="2019-05" db="EMBL/GenBank/DDBJ databases">
        <title>Georgenia *** sp. nov., and Georgenia *** sp. nov., isolated from the intestinal contents of plateau pika (Ochotona curzoniae) in the Qinghai-Tibet plateau of China.</title>
        <authorList>
            <person name="Tian Z."/>
        </authorList>
    </citation>
    <scope>NUCLEOTIDE SEQUENCE [LARGE SCALE GENOMIC DNA]</scope>
    <source>
        <strain evidence="6 7">Z294</strain>
    </source>
</reference>
<dbReference type="PIRSF" id="PIRSF000089">
    <property type="entry name" value="Electra_flavoP_a"/>
    <property type="match status" value="1"/>
</dbReference>
<dbReference type="RefSeq" id="WP_139948920.1">
    <property type="nucleotide sequence ID" value="NZ_CP040899.1"/>
</dbReference>